<name>A0ABQ5ARL6_9ASTR</name>
<sequence length="1033" mass="115559">MDLESSSSQQSQQLLPSSKVNFRCKEGIISFNNSIALLEHPNELYRHMLSFLSNCCINKALTLQPTTMYVEYLKEFWYTTEVEEETKTITFSLSWCDKPLSFTQDEFISAIGLPICKDVVPLPPKETVRAGLATLGLFDKDKPTLSSTVLVNSSPLKMKYFTPIWKLFMQYIVKCLGGMQGSHDQMNLNQQTIAYCLIWGLEIDIGAIIFSDLIHKLQNGKKNRELNICYTRFLSLIFEKLLGENYISNDLTLVKPHTITAASFQKPLASEVALTSHMLKVAKLFQEPEQSLIPPSGEVNADDTADKSLSRASVQPVTQPKAPTDLKTKKKRIPPSSKPKSPYKVRVILPKKQVTETQHAEVTVATADATQSLEASESAEEQVNQPIAAEAEKVLDQKVEETVHESGFVAMEDVTFEQIIDEFKSKTQDAEEGDAFDSLSGLRSMPDDDLASMTGFKTQDSADHVSEEGTETLHAFADKPAQSDPLGHLHEELSLLHNKLIKDSIKNSVSESIAEELPHVEAQICFTSEGAEQIPSQQNEDIHQTEGHGFPPRSSRSFKKANAEGDKWEKNSSESPAEEKDAQHPDETKGEQDSGATTVAIVQREQPSAQVIPNAGQAPLVNEEKALVLHTSEEKSSEEDTSGKKETDDEPPAKKLKFLIPSSSIPSPTPLKSIMPDPLKVTEAIKMTLDQFTKHLSKTTPSIFSPTPLREPTLPKDQTPPRDKSKGKSIATEDPLKDIMPFMEKGGSAPKISSLKSFVIPEEPLSQEKVMAQLKEMKRLAYLKAEKEKSEKFLKKILNPATIRAQTQKMAEHEAKRQKMLDEYNHQISFRADQLPITKISYVVNPNKEATMKITRGDKPLNLIVHPNFRLKTLGFSEWLESLRAKFQWVINQTRKLGLPPPPALATFGMTAEDKKRKKTEILKEVFVTKNITVDGMQRNLIPPPGVVSIEGLVINKPELGIFFMNRNTDIAFQRESEFHLTPTVQLIRIQNQIKVDSEIADAMFKKMIYVIEAMSDCIEARKIVEKNLDNLG</sequence>
<comment type="caution">
    <text evidence="2">The sequence shown here is derived from an EMBL/GenBank/DDBJ whole genome shotgun (WGS) entry which is preliminary data.</text>
</comment>
<dbReference type="EMBL" id="BQNB010012469">
    <property type="protein sequence ID" value="GJT03946.1"/>
    <property type="molecule type" value="Genomic_DNA"/>
</dbReference>
<dbReference type="Proteomes" id="UP001151760">
    <property type="component" value="Unassembled WGS sequence"/>
</dbReference>
<keyword evidence="3" id="KW-1185">Reference proteome</keyword>
<feature type="region of interest" description="Disordered" evidence="1">
    <location>
        <begin position="292"/>
        <end position="342"/>
    </location>
</feature>
<accession>A0ABQ5ARL6</accession>
<evidence type="ECO:0000256" key="1">
    <source>
        <dbReference type="SAM" id="MobiDB-lite"/>
    </source>
</evidence>
<protein>
    <submittedName>
        <fullName evidence="2">Uncharacterized protein</fullName>
    </submittedName>
</protein>
<gene>
    <name evidence="2" type="ORF">Tco_0838408</name>
</gene>
<feature type="region of interest" description="Disordered" evidence="1">
    <location>
        <begin position="532"/>
        <end position="595"/>
    </location>
</feature>
<reference evidence="2" key="2">
    <citation type="submission" date="2022-01" db="EMBL/GenBank/DDBJ databases">
        <authorList>
            <person name="Yamashiro T."/>
            <person name="Shiraishi A."/>
            <person name="Satake H."/>
            <person name="Nakayama K."/>
        </authorList>
    </citation>
    <scope>NUCLEOTIDE SEQUENCE</scope>
</reference>
<feature type="region of interest" description="Disordered" evidence="1">
    <location>
        <begin position="629"/>
        <end position="671"/>
    </location>
</feature>
<reference evidence="2" key="1">
    <citation type="journal article" date="2022" name="Int. J. Mol. Sci.">
        <title>Draft Genome of Tanacetum Coccineum: Genomic Comparison of Closely Related Tanacetum-Family Plants.</title>
        <authorList>
            <person name="Yamashiro T."/>
            <person name="Shiraishi A."/>
            <person name="Nakayama K."/>
            <person name="Satake H."/>
        </authorList>
    </citation>
    <scope>NUCLEOTIDE SEQUENCE</scope>
</reference>
<evidence type="ECO:0000313" key="3">
    <source>
        <dbReference type="Proteomes" id="UP001151760"/>
    </source>
</evidence>
<feature type="region of interest" description="Disordered" evidence="1">
    <location>
        <begin position="698"/>
        <end position="734"/>
    </location>
</feature>
<feature type="compositionally biased region" description="Basic and acidic residues" evidence="1">
    <location>
        <begin position="641"/>
        <end position="653"/>
    </location>
</feature>
<evidence type="ECO:0000313" key="2">
    <source>
        <dbReference type="EMBL" id="GJT03946.1"/>
    </source>
</evidence>
<feature type="compositionally biased region" description="Basic and acidic residues" evidence="1">
    <location>
        <begin position="561"/>
        <end position="592"/>
    </location>
</feature>
<organism evidence="2 3">
    <name type="scientific">Tanacetum coccineum</name>
    <dbReference type="NCBI Taxonomy" id="301880"/>
    <lineage>
        <taxon>Eukaryota</taxon>
        <taxon>Viridiplantae</taxon>
        <taxon>Streptophyta</taxon>
        <taxon>Embryophyta</taxon>
        <taxon>Tracheophyta</taxon>
        <taxon>Spermatophyta</taxon>
        <taxon>Magnoliopsida</taxon>
        <taxon>eudicotyledons</taxon>
        <taxon>Gunneridae</taxon>
        <taxon>Pentapetalae</taxon>
        <taxon>asterids</taxon>
        <taxon>campanulids</taxon>
        <taxon>Asterales</taxon>
        <taxon>Asteraceae</taxon>
        <taxon>Asteroideae</taxon>
        <taxon>Anthemideae</taxon>
        <taxon>Anthemidinae</taxon>
        <taxon>Tanacetum</taxon>
    </lineage>
</organism>
<proteinExistence type="predicted"/>